<accession>A0ABT0NAT4</accession>
<reference evidence="3 4" key="1">
    <citation type="submission" date="2022-01" db="EMBL/GenBank/DDBJ databases">
        <title>Whole genome-based taxonomy of the Shewanellaceae.</title>
        <authorList>
            <person name="Martin-Rodriguez A.J."/>
        </authorList>
    </citation>
    <scope>NUCLEOTIDE SEQUENCE [LARGE SCALE GENOMIC DNA]</scope>
    <source>
        <strain evidence="3 4">DSM 21332</strain>
    </source>
</reference>
<dbReference type="Proteomes" id="UP001202831">
    <property type="component" value="Unassembled WGS sequence"/>
</dbReference>
<sequence length="155" mass="16204">MKLKHLSLPLIVGLTLTSASALAYDANLAKSYQQQFANVEGAAAGKNLGLMSPAAFVEATKAGKEMVALDIRTPAEMSIFGLALPDSLNIPANQVFEAENLAKLPTDKPIVVFCKSGARATALGTALRHAGFDNVKILKGGFKGLSAYMGPKEAN</sequence>
<feature type="chain" id="PRO_5046978663" evidence="1">
    <location>
        <begin position="24"/>
        <end position="155"/>
    </location>
</feature>
<dbReference type="PROSITE" id="PS50206">
    <property type="entry name" value="RHODANESE_3"/>
    <property type="match status" value="1"/>
</dbReference>
<dbReference type="SUPFAM" id="SSF52821">
    <property type="entry name" value="Rhodanese/Cell cycle control phosphatase"/>
    <property type="match status" value="1"/>
</dbReference>
<dbReference type="Pfam" id="PF00581">
    <property type="entry name" value="Rhodanese"/>
    <property type="match status" value="1"/>
</dbReference>
<dbReference type="Gene3D" id="3.40.250.10">
    <property type="entry name" value="Rhodanese-like domain"/>
    <property type="match status" value="1"/>
</dbReference>
<keyword evidence="1" id="KW-0732">Signal</keyword>
<dbReference type="InterPro" id="IPR050229">
    <property type="entry name" value="GlpE_sulfurtransferase"/>
</dbReference>
<protein>
    <submittedName>
        <fullName evidence="3">Rhodanese-like domain-containing protein</fullName>
    </submittedName>
</protein>
<feature type="signal peptide" evidence="1">
    <location>
        <begin position="1"/>
        <end position="23"/>
    </location>
</feature>
<evidence type="ECO:0000313" key="3">
    <source>
        <dbReference type="EMBL" id="MCL2915465.1"/>
    </source>
</evidence>
<dbReference type="RefSeq" id="WP_249250046.1">
    <property type="nucleotide sequence ID" value="NZ_JAKIKT010000007.1"/>
</dbReference>
<evidence type="ECO:0000259" key="2">
    <source>
        <dbReference type="PROSITE" id="PS50206"/>
    </source>
</evidence>
<name>A0ABT0NAT4_9GAMM</name>
<gene>
    <name evidence="3" type="ORF">L2725_17060</name>
</gene>
<dbReference type="CDD" id="cd00158">
    <property type="entry name" value="RHOD"/>
    <property type="match status" value="1"/>
</dbReference>
<dbReference type="InterPro" id="IPR001763">
    <property type="entry name" value="Rhodanese-like_dom"/>
</dbReference>
<dbReference type="InterPro" id="IPR036873">
    <property type="entry name" value="Rhodanese-like_dom_sf"/>
</dbReference>
<comment type="caution">
    <text evidence="3">The sequence shown here is derived from an EMBL/GenBank/DDBJ whole genome shotgun (WGS) entry which is preliminary data.</text>
</comment>
<evidence type="ECO:0000313" key="4">
    <source>
        <dbReference type="Proteomes" id="UP001202831"/>
    </source>
</evidence>
<organism evidence="3 4">
    <name type="scientific">Shewanella corallii</name>
    <dbReference type="NCBI Taxonomy" id="560080"/>
    <lineage>
        <taxon>Bacteria</taxon>
        <taxon>Pseudomonadati</taxon>
        <taxon>Pseudomonadota</taxon>
        <taxon>Gammaproteobacteria</taxon>
        <taxon>Alteromonadales</taxon>
        <taxon>Shewanellaceae</taxon>
        <taxon>Shewanella</taxon>
    </lineage>
</organism>
<proteinExistence type="predicted"/>
<keyword evidence="4" id="KW-1185">Reference proteome</keyword>
<dbReference type="SMART" id="SM00450">
    <property type="entry name" value="RHOD"/>
    <property type="match status" value="1"/>
</dbReference>
<dbReference type="EMBL" id="JAKIKT010000007">
    <property type="protein sequence ID" value="MCL2915465.1"/>
    <property type="molecule type" value="Genomic_DNA"/>
</dbReference>
<evidence type="ECO:0000256" key="1">
    <source>
        <dbReference type="SAM" id="SignalP"/>
    </source>
</evidence>
<dbReference type="PANTHER" id="PTHR43031">
    <property type="entry name" value="FAD-DEPENDENT OXIDOREDUCTASE"/>
    <property type="match status" value="1"/>
</dbReference>
<dbReference type="PANTHER" id="PTHR43031:SF10">
    <property type="entry name" value="RHODANESE DOMAIN-CONTAINING PROTEIN"/>
    <property type="match status" value="1"/>
</dbReference>
<feature type="domain" description="Rhodanese" evidence="2">
    <location>
        <begin position="62"/>
        <end position="154"/>
    </location>
</feature>